<accession>A0ABP8RCS0</accession>
<name>A0ABP8RCS0_9PSEU</name>
<keyword evidence="2" id="KW-1185">Reference proteome</keyword>
<protein>
    <submittedName>
        <fullName evidence="1">Uncharacterized protein</fullName>
    </submittedName>
</protein>
<dbReference type="EMBL" id="BAABGT010000002">
    <property type="protein sequence ID" value="GAA4535222.1"/>
    <property type="molecule type" value="Genomic_DNA"/>
</dbReference>
<dbReference type="Proteomes" id="UP001501598">
    <property type="component" value="Unassembled WGS sequence"/>
</dbReference>
<gene>
    <name evidence="1" type="ORF">GCM10023175_00500</name>
</gene>
<comment type="caution">
    <text evidence="1">The sequence shown here is derived from an EMBL/GenBank/DDBJ whole genome shotgun (WGS) entry which is preliminary data.</text>
</comment>
<proteinExistence type="predicted"/>
<sequence>MPSPVAINPVGNTHREVGGQLPALAWPAPEGAALKVSATLAVAALQLMEAGVAERCVHLTTVCTAPGSGLLCCCVTTNSGRLVRAAGLSEGVA</sequence>
<evidence type="ECO:0000313" key="1">
    <source>
        <dbReference type="EMBL" id="GAA4535222.1"/>
    </source>
</evidence>
<organism evidence="1 2">
    <name type="scientific">Pseudonocardia xishanensis</name>
    <dbReference type="NCBI Taxonomy" id="630995"/>
    <lineage>
        <taxon>Bacteria</taxon>
        <taxon>Bacillati</taxon>
        <taxon>Actinomycetota</taxon>
        <taxon>Actinomycetes</taxon>
        <taxon>Pseudonocardiales</taxon>
        <taxon>Pseudonocardiaceae</taxon>
        <taxon>Pseudonocardia</taxon>
    </lineage>
</organism>
<reference evidence="2" key="1">
    <citation type="journal article" date="2019" name="Int. J. Syst. Evol. Microbiol.">
        <title>The Global Catalogue of Microorganisms (GCM) 10K type strain sequencing project: providing services to taxonomists for standard genome sequencing and annotation.</title>
        <authorList>
            <consortium name="The Broad Institute Genomics Platform"/>
            <consortium name="The Broad Institute Genome Sequencing Center for Infectious Disease"/>
            <person name="Wu L."/>
            <person name="Ma J."/>
        </authorList>
    </citation>
    <scope>NUCLEOTIDE SEQUENCE [LARGE SCALE GENOMIC DNA]</scope>
    <source>
        <strain evidence="2">JCM 17906</strain>
    </source>
</reference>
<evidence type="ECO:0000313" key="2">
    <source>
        <dbReference type="Proteomes" id="UP001501598"/>
    </source>
</evidence>